<protein>
    <submittedName>
        <fullName evidence="1">Uncharacterized protein</fullName>
    </submittedName>
</protein>
<accession>A0ACC2STD2</accession>
<proteinExistence type="predicted"/>
<evidence type="ECO:0000313" key="2">
    <source>
        <dbReference type="Proteomes" id="UP001165960"/>
    </source>
</evidence>
<keyword evidence="2" id="KW-1185">Reference proteome</keyword>
<sequence>MKVISFPTLAAVVLGSRQTFLSFGDLEEVLNTTETIAKDFFRLDIEALEKDWEGEVLHHAEYPRQAVRIKEPKICDSVKQYSGYLDTASDKHFFFWFFESRGDPKKDPFVLWLNGGPGCSSMTGLLMELGPCRVEKNGNGTSINPYSWNENANVLFLDQPLNSGFSYGSPDVSNTVAASDDVYGFLQLFFKQFPSYRDVEFHIFGESYGGHYVPEFAKHIFESNKNASPDSHINLKSIGVGNGLTDPLVQYDYYPDMACKNSYKPVLSKSACKSMKRSVPFCKRMIQSCYNYVSAFTCTPAALYCNQVLIGPYQRTGMNPYDVRRKCGNNDLCYDIIGDMEKYLNQPDVKKELGTKSSKFESCSTKVNLGFLRAGDW</sequence>
<comment type="caution">
    <text evidence="1">The sequence shown here is derived from an EMBL/GenBank/DDBJ whole genome shotgun (WGS) entry which is preliminary data.</text>
</comment>
<reference evidence="1" key="1">
    <citation type="submission" date="2022-04" db="EMBL/GenBank/DDBJ databases">
        <title>Genome of the entomopathogenic fungus Entomophthora muscae.</title>
        <authorList>
            <person name="Elya C."/>
            <person name="Lovett B.R."/>
            <person name="Lee E."/>
            <person name="Macias A.M."/>
            <person name="Hajek A.E."/>
            <person name="De Bivort B.L."/>
            <person name="Kasson M.T."/>
            <person name="De Fine Licht H.H."/>
            <person name="Stajich J.E."/>
        </authorList>
    </citation>
    <scope>NUCLEOTIDE SEQUENCE</scope>
    <source>
        <strain evidence="1">Berkeley</strain>
    </source>
</reference>
<evidence type="ECO:0000313" key="1">
    <source>
        <dbReference type="EMBL" id="KAJ9065659.1"/>
    </source>
</evidence>
<gene>
    <name evidence="1" type="ORF">DSO57_1017232</name>
</gene>
<dbReference type="EMBL" id="QTSX02004332">
    <property type="protein sequence ID" value="KAJ9065659.1"/>
    <property type="molecule type" value="Genomic_DNA"/>
</dbReference>
<name>A0ACC2STD2_9FUNG</name>
<organism evidence="1 2">
    <name type="scientific">Entomophthora muscae</name>
    <dbReference type="NCBI Taxonomy" id="34485"/>
    <lineage>
        <taxon>Eukaryota</taxon>
        <taxon>Fungi</taxon>
        <taxon>Fungi incertae sedis</taxon>
        <taxon>Zoopagomycota</taxon>
        <taxon>Entomophthoromycotina</taxon>
        <taxon>Entomophthoromycetes</taxon>
        <taxon>Entomophthorales</taxon>
        <taxon>Entomophthoraceae</taxon>
        <taxon>Entomophthora</taxon>
    </lineage>
</organism>
<dbReference type="Proteomes" id="UP001165960">
    <property type="component" value="Unassembled WGS sequence"/>
</dbReference>